<organism evidence="1 2">
    <name type="scientific">Paraburkholderia phenoliruptrix</name>
    <dbReference type="NCBI Taxonomy" id="252970"/>
    <lineage>
        <taxon>Bacteria</taxon>
        <taxon>Pseudomonadati</taxon>
        <taxon>Pseudomonadota</taxon>
        <taxon>Betaproteobacteria</taxon>
        <taxon>Burkholderiales</taxon>
        <taxon>Burkholderiaceae</taxon>
        <taxon>Paraburkholderia</taxon>
    </lineage>
</organism>
<evidence type="ECO:0000313" key="1">
    <source>
        <dbReference type="EMBL" id="MEX3753013.1"/>
    </source>
</evidence>
<proteinExistence type="predicted"/>
<sequence>MARTPKSAGMLARRKASKVALKRVLIVCEGTRTEPLYFRDMIATLELTSAQVDVEPSTSTCPANLVRYAEKRKREEDFDAVYCVFDKDTHEHFPDAIARLKGFKGRKIALNIEAIYSIPCFELWLLLHDGFSTKAYLTATELINDLKKSERFANYVKAKGGIFHVTRKDLKTALKHARKLDGSGDDFGLSNPLTKVYRLVEELFALSKEQDKLLAE</sequence>
<accession>A0ABV3WIK1</accession>
<dbReference type="Pfam" id="PF13707">
    <property type="entry name" value="RloB"/>
    <property type="match status" value="1"/>
</dbReference>
<dbReference type="Proteomes" id="UP001558535">
    <property type="component" value="Unassembled WGS sequence"/>
</dbReference>
<evidence type="ECO:0000313" key="2">
    <source>
        <dbReference type="Proteomes" id="UP001558535"/>
    </source>
</evidence>
<keyword evidence="2" id="KW-1185">Reference proteome</keyword>
<name>A0ABV3WIK1_9BURK</name>
<dbReference type="InterPro" id="IPR025591">
    <property type="entry name" value="RloB"/>
</dbReference>
<comment type="caution">
    <text evidence="1">The sequence shown here is derived from an EMBL/GenBank/DDBJ whole genome shotgun (WGS) entry which is preliminary data.</text>
</comment>
<reference evidence="1 2" key="1">
    <citation type="submission" date="2024-07" db="EMBL/GenBank/DDBJ databases">
        <title>A survey of Mimosa microsymbionts across Brazilian biomes reveals a high diversity of Paraburkholderia nodulating endemic species, but also that Cupriavidus is common as a symbiont of widespread species.</title>
        <authorList>
            <person name="Rouws L."/>
            <person name="Barauna A."/>
            <person name="Beukes C."/>
            <person name="Rouws J.R.C."/>
            <person name="De Faria S.M."/>
            <person name="Gross E."/>
            <person name="Bueno Dos Reis Junior F."/>
            <person name="Simon M.F."/>
            <person name="Maluk M."/>
            <person name="Odee D.W."/>
            <person name="Kenicer G."/>
            <person name="Young J.P.W."/>
            <person name="Reis V.M."/>
            <person name="Zilli J."/>
            <person name="James E.K."/>
        </authorList>
    </citation>
    <scope>NUCLEOTIDE SEQUENCE [LARGE SCALE GENOMIC DNA]</scope>
    <source>
        <strain evidence="1 2">BR14375</strain>
    </source>
</reference>
<gene>
    <name evidence="1" type="ORF">AB3X84_23750</name>
</gene>
<protein>
    <submittedName>
        <fullName evidence="1">RloB family protein</fullName>
    </submittedName>
</protein>
<dbReference type="RefSeq" id="WP_368578757.1">
    <property type="nucleotide sequence ID" value="NZ_JBFPKB010000011.1"/>
</dbReference>
<dbReference type="EMBL" id="JBFPKE010000011">
    <property type="protein sequence ID" value="MEX3753013.1"/>
    <property type="molecule type" value="Genomic_DNA"/>
</dbReference>